<dbReference type="PROSITE" id="PS50915">
    <property type="entry name" value="CRYSTALLIN_BETA_GAMMA"/>
    <property type="match status" value="1"/>
</dbReference>
<dbReference type="EMBL" id="JAPDNS010000002">
    <property type="protein sequence ID" value="MCW3487146.1"/>
    <property type="molecule type" value="Genomic_DNA"/>
</dbReference>
<dbReference type="SUPFAM" id="SSF49695">
    <property type="entry name" value="gamma-Crystallin-like"/>
    <property type="match status" value="1"/>
</dbReference>
<sequence length="130" mass="14771">MSRTNVPEFVLSPYNGSVVDLESPVGPFKLLKGVPAGLDNSQTERALPEVVLYEHNDFGGANWRTNLNYTYVGDFWNDKISSIVVVAGVWEFYQHDNYNGPRWRLGPGYYRWVEDVNIPNDIISSFRVVG</sequence>
<accession>A0ABT3ITC9</accession>
<protein>
    <submittedName>
        <fullName evidence="4">Beta/gamma crystallin family protein</fullName>
    </submittedName>
</protein>
<reference evidence="4 5" key="1">
    <citation type="submission" date="2022-10" db="EMBL/GenBank/DDBJ databases">
        <title>Chitinophaga nivalis PC15 sp. nov., isolated from Pyeongchang county, South Korea.</title>
        <authorList>
            <person name="Trinh H.N."/>
        </authorList>
    </citation>
    <scope>NUCLEOTIDE SEQUENCE [LARGE SCALE GENOMIC DNA]</scope>
    <source>
        <strain evidence="4 5">PC14</strain>
    </source>
</reference>
<dbReference type="Gene3D" id="2.60.20.10">
    <property type="entry name" value="Crystallins"/>
    <property type="match status" value="1"/>
</dbReference>
<keyword evidence="2" id="KW-0677">Repeat</keyword>
<comment type="caution">
    <text evidence="4">The sequence shown here is derived from an EMBL/GenBank/DDBJ whole genome shotgun (WGS) entry which is preliminary data.</text>
</comment>
<dbReference type="InterPro" id="IPR001064">
    <property type="entry name" value="Beta/gamma_crystallin"/>
</dbReference>
<gene>
    <name evidence="4" type="ORF">OL497_24820</name>
</gene>
<evidence type="ECO:0000313" key="5">
    <source>
        <dbReference type="Proteomes" id="UP001207742"/>
    </source>
</evidence>
<dbReference type="InterPro" id="IPR011024">
    <property type="entry name" value="G_crystallin-like"/>
</dbReference>
<name>A0ABT3ITC9_9BACT</name>
<comment type="similarity">
    <text evidence="1">Belongs to the beta/gamma-crystallin family.</text>
</comment>
<evidence type="ECO:0000256" key="2">
    <source>
        <dbReference type="ARBA" id="ARBA00022737"/>
    </source>
</evidence>
<evidence type="ECO:0000313" key="4">
    <source>
        <dbReference type="EMBL" id="MCW3487146.1"/>
    </source>
</evidence>
<keyword evidence="5" id="KW-1185">Reference proteome</keyword>
<proteinExistence type="inferred from homology"/>
<evidence type="ECO:0000259" key="3">
    <source>
        <dbReference type="PROSITE" id="PS50915"/>
    </source>
</evidence>
<evidence type="ECO:0000256" key="1">
    <source>
        <dbReference type="ARBA" id="ARBA00009646"/>
    </source>
</evidence>
<organism evidence="4 5">
    <name type="scientific">Chitinophaga nivalis</name>
    <dbReference type="NCBI Taxonomy" id="2991709"/>
    <lineage>
        <taxon>Bacteria</taxon>
        <taxon>Pseudomonadati</taxon>
        <taxon>Bacteroidota</taxon>
        <taxon>Chitinophagia</taxon>
        <taxon>Chitinophagales</taxon>
        <taxon>Chitinophagaceae</taxon>
        <taxon>Chitinophaga</taxon>
    </lineage>
</organism>
<feature type="domain" description="Beta/gamma crystallin 'Greek key'" evidence="3">
    <location>
        <begin position="88"/>
        <end position="130"/>
    </location>
</feature>
<dbReference type="SMART" id="SM00247">
    <property type="entry name" value="XTALbg"/>
    <property type="match status" value="1"/>
</dbReference>
<dbReference type="Pfam" id="PF00030">
    <property type="entry name" value="Crystall"/>
    <property type="match status" value="1"/>
</dbReference>
<dbReference type="RefSeq" id="WP_264733956.1">
    <property type="nucleotide sequence ID" value="NZ_JAPDNR010000001.1"/>
</dbReference>
<dbReference type="Proteomes" id="UP001207742">
    <property type="component" value="Unassembled WGS sequence"/>
</dbReference>